<evidence type="ECO:0000313" key="10">
    <source>
        <dbReference type="EMBL" id="KDQ54395.1"/>
    </source>
</evidence>
<evidence type="ECO:0000256" key="4">
    <source>
        <dbReference type="ARBA" id="ARBA00022771"/>
    </source>
</evidence>
<feature type="domain" description="C2H2-type" evidence="9">
    <location>
        <begin position="343"/>
        <end position="365"/>
    </location>
</feature>
<dbReference type="Gene3D" id="3.30.160.60">
    <property type="entry name" value="Classic Zinc Finger"/>
    <property type="match status" value="2"/>
</dbReference>
<comment type="subcellular location">
    <subcellularLocation>
        <location evidence="1">Nucleus</location>
    </subcellularLocation>
</comment>
<evidence type="ECO:0000256" key="8">
    <source>
        <dbReference type="SAM" id="MobiDB-lite"/>
    </source>
</evidence>
<reference evidence="11" key="1">
    <citation type="journal article" date="2014" name="Proc. Natl. Acad. Sci. U.S.A.">
        <title>Extensive sampling of basidiomycete genomes demonstrates inadequacy of the white-rot/brown-rot paradigm for wood decay fungi.</title>
        <authorList>
            <person name="Riley R."/>
            <person name="Salamov A.A."/>
            <person name="Brown D.W."/>
            <person name="Nagy L.G."/>
            <person name="Floudas D."/>
            <person name="Held B.W."/>
            <person name="Levasseur A."/>
            <person name="Lombard V."/>
            <person name="Morin E."/>
            <person name="Otillar R."/>
            <person name="Lindquist E.A."/>
            <person name="Sun H."/>
            <person name="LaButti K.M."/>
            <person name="Schmutz J."/>
            <person name="Jabbour D."/>
            <person name="Luo H."/>
            <person name="Baker S.E."/>
            <person name="Pisabarro A.G."/>
            <person name="Walton J.D."/>
            <person name="Blanchette R.A."/>
            <person name="Henrissat B."/>
            <person name="Martin F."/>
            <person name="Cullen D."/>
            <person name="Hibbett D.S."/>
            <person name="Grigoriev I.V."/>
        </authorList>
    </citation>
    <scope>NUCLEOTIDE SEQUENCE [LARGE SCALE GENOMIC DNA]</scope>
    <source>
        <strain evidence="11">MUCL 33604</strain>
    </source>
</reference>
<feature type="region of interest" description="Disordered" evidence="8">
    <location>
        <begin position="348"/>
        <end position="371"/>
    </location>
</feature>
<protein>
    <recommendedName>
        <fullName evidence="9">C2H2-type domain-containing protein</fullName>
    </recommendedName>
</protein>
<feature type="compositionally biased region" description="Low complexity" evidence="8">
    <location>
        <begin position="123"/>
        <end position="140"/>
    </location>
</feature>
<dbReference type="SMART" id="SM00355">
    <property type="entry name" value="ZnF_C2H2"/>
    <property type="match status" value="2"/>
</dbReference>
<keyword evidence="2" id="KW-0479">Metal-binding</keyword>
<dbReference type="STRING" id="933084.A0A067PKK7"/>
<dbReference type="InterPro" id="IPR036236">
    <property type="entry name" value="Znf_C2H2_sf"/>
</dbReference>
<evidence type="ECO:0000256" key="6">
    <source>
        <dbReference type="ARBA" id="ARBA00023242"/>
    </source>
</evidence>
<feature type="region of interest" description="Disordered" evidence="8">
    <location>
        <begin position="1"/>
        <end position="44"/>
    </location>
</feature>
<name>A0A067PKK7_9AGAM</name>
<dbReference type="Pfam" id="PF00096">
    <property type="entry name" value="zf-C2H2"/>
    <property type="match status" value="2"/>
</dbReference>
<dbReference type="SUPFAM" id="SSF57667">
    <property type="entry name" value="beta-beta-alpha zinc fingers"/>
    <property type="match status" value="1"/>
</dbReference>
<proteinExistence type="predicted"/>
<dbReference type="HOGENOM" id="CLU_774018_0_0_1"/>
<dbReference type="InterPro" id="IPR013087">
    <property type="entry name" value="Znf_C2H2_type"/>
</dbReference>
<dbReference type="InterPro" id="IPR050331">
    <property type="entry name" value="Zinc_finger"/>
</dbReference>
<gene>
    <name evidence="10" type="ORF">JAAARDRAFT_196735</name>
</gene>
<dbReference type="AlphaFoldDB" id="A0A067PKK7"/>
<sequence length="371" mass="40534">MAPTLNDSNSSLLGNGLSVDDRSDYPAERERAAATTLNDPPALHLPPPLILAPVRIAIDSPLSLGDQDISEIFSDFGPPYYHHGALAEWSMNSCYFEFPRDHLDQGPTLHPTRNLHANDDFSEISSPSTYPSSSSVSPSPVGKDCDNWPPTTDDAGVTLSPYPNGDHMAEGRMFNLSVPSTESLVVPSLFDHGGSIADNYFPIAQPSPMISEPHRGRNEFLAVHGAPGGRVRRSRSRALSSGRSSPYPSVPPSPAMTSEASVYTRSPTPSYSSSSFLMVDATLQVPSSPGTAMHQVITPGVRNASESRRKNPPLVICPLCFETFTRKSNLEDHYRIHTGEKPYTCPTCSRPFTRNSDMKRHEQRHQRPTVP</sequence>
<keyword evidence="3" id="KW-0677">Repeat</keyword>
<dbReference type="GO" id="GO:0008270">
    <property type="term" value="F:zinc ion binding"/>
    <property type="evidence" value="ECO:0007669"/>
    <property type="project" value="UniProtKB-KW"/>
</dbReference>
<evidence type="ECO:0000256" key="1">
    <source>
        <dbReference type="ARBA" id="ARBA00004123"/>
    </source>
</evidence>
<keyword evidence="4 7" id="KW-0863">Zinc-finger</keyword>
<dbReference type="OrthoDB" id="8922241at2759"/>
<feature type="compositionally biased region" description="Basic and acidic residues" evidence="8">
    <location>
        <begin position="19"/>
        <end position="32"/>
    </location>
</feature>
<dbReference type="FunFam" id="3.30.160.60:FF:002343">
    <property type="entry name" value="Zinc finger protein 33A"/>
    <property type="match status" value="1"/>
</dbReference>
<evidence type="ECO:0000256" key="5">
    <source>
        <dbReference type="ARBA" id="ARBA00022833"/>
    </source>
</evidence>
<feature type="compositionally biased region" description="Low complexity" evidence="8">
    <location>
        <begin position="237"/>
        <end position="247"/>
    </location>
</feature>
<dbReference type="PANTHER" id="PTHR16515:SF49">
    <property type="entry name" value="GASTRULA ZINC FINGER PROTEIN XLCGF49.1-LIKE-RELATED"/>
    <property type="match status" value="1"/>
</dbReference>
<dbReference type="PANTHER" id="PTHR16515">
    <property type="entry name" value="PR DOMAIN ZINC FINGER PROTEIN"/>
    <property type="match status" value="1"/>
</dbReference>
<feature type="compositionally biased region" description="Basic residues" evidence="8">
    <location>
        <begin position="361"/>
        <end position="371"/>
    </location>
</feature>
<dbReference type="EMBL" id="KL197729">
    <property type="protein sequence ID" value="KDQ54395.1"/>
    <property type="molecule type" value="Genomic_DNA"/>
</dbReference>
<dbReference type="PROSITE" id="PS50157">
    <property type="entry name" value="ZINC_FINGER_C2H2_2"/>
    <property type="match status" value="2"/>
</dbReference>
<evidence type="ECO:0000256" key="2">
    <source>
        <dbReference type="ARBA" id="ARBA00022723"/>
    </source>
</evidence>
<evidence type="ECO:0000256" key="3">
    <source>
        <dbReference type="ARBA" id="ARBA00022737"/>
    </source>
</evidence>
<dbReference type="GO" id="GO:0005634">
    <property type="term" value="C:nucleus"/>
    <property type="evidence" value="ECO:0007669"/>
    <property type="project" value="UniProtKB-SubCell"/>
</dbReference>
<evidence type="ECO:0000259" key="9">
    <source>
        <dbReference type="PROSITE" id="PS50157"/>
    </source>
</evidence>
<feature type="region of interest" description="Disordered" evidence="8">
    <location>
        <begin position="226"/>
        <end position="265"/>
    </location>
</feature>
<organism evidence="10 11">
    <name type="scientific">Jaapia argillacea MUCL 33604</name>
    <dbReference type="NCBI Taxonomy" id="933084"/>
    <lineage>
        <taxon>Eukaryota</taxon>
        <taxon>Fungi</taxon>
        <taxon>Dikarya</taxon>
        <taxon>Basidiomycota</taxon>
        <taxon>Agaricomycotina</taxon>
        <taxon>Agaricomycetes</taxon>
        <taxon>Agaricomycetidae</taxon>
        <taxon>Jaapiales</taxon>
        <taxon>Jaapiaceae</taxon>
        <taxon>Jaapia</taxon>
    </lineage>
</organism>
<dbReference type="GO" id="GO:0010468">
    <property type="term" value="P:regulation of gene expression"/>
    <property type="evidence" value="ECO:0007669"/>
    <property type="project" value="TreeGrafter"/>
</dbReference>
<dbReference type="Proteomes" id="UP000027265">
    <property type="component" value="Unassembled WGS sequence"/>
</dbReference>
<feature type="compositionally biased region" description="Low complexity" evidence="8">
    <location>
        <begin position="1"/>
        <end position="18"/>
    </location>
</feature>
<evidence type="ECO:0000313" key="11">
    <source>
        <dbReference type="Proteomes" id="UP000027265"/>
    </source>
</evidence>
<keyword evidence="6" id="KW-0539">Nucleus</keyword>
<dbReference type="InParanoid" id="A0A067PKK7"/>
<keyword evidence="11" id="KW-1185">Reference proteome</keyword>
<dbReference type="PROSITE" id="PS00028">
    <property type="entry name" value="ZINC_FINGER_C2H2_1"/>
    <property type="match status" value="2"/>
</dbReference>
<feature type="region of interest" description="Disordered" evidence="8">
    <location>
        <begin position="107"/>
        <end position="164"/>
    </location>
</feature>
<evidence type="ECO:0000256" key="7">
    <source>
        <dbReference type="PROSITE-ProRule" id="PRU00042"/>
    </source>
</evidence>
<keyword evidence="5" id="KW-0862">Zinc</keyword>
<feature type="domain" description="C2H2-type" evidence="9">
    <location>
        <begin position="315"/>
        <end position="342"/>
    </location>
</feature>
<accession>A0A067PKK7</accession>